<dbReference type="Proteomes" id="UP000030653">
    <property type="component" value="Unassembled WGS sequence"/>
</dbReference>
<dbReference type="PANTHER" id="PTHR12203:SF118">
    <property type="entry name" value="BETA-1,2-XYLOSYLTRANSFERASE 1"/>
    <property type="match status" value="1"/>
</dbReference>
<dbReference type="AlphaFoldDB" id="M5G0Y9"/>
<evidence type="ECO:0000259" key="1">
    <source>
        <dbReference type="SMART" id="SM00672"/>
    </source>
</evidence>
<dbReference type="HOGENOM" id="CLU_005027_3_2_1"/>
<dbReference type="InterPro" id="IPR006598">
    <property type="entry name" value="CAP10"/>
</dbReference>
<accession>M5G0Y9</accession>
<dbReference type="GeneID" id="63690958"/>
<dbReference type="EMBL" id="JH795869">
    <property type="protein sequence ID" value="EJT99491.1"/>
    <property type="molecule type" value="Genomic_DNA"/>
</dbReference>
<feature type="domain" description="Glycosyl transferase CAP10" evidence="1">
    <location>
        <begin position="288"/>
        <end position="595"/>
    </location>
</feature>
<protein>
    <recommendedName>
        <fullName evidence="1">Glycosyl transferase CAP10 domain-containing protein</fullName>
    </recommendedName>
</protein>
<evidence type="ECO:0000313" key="3">
    <source>
        <dbReference type="Proteomes" id="UP000030653"/>
    </source>
</evidence>
<dbReference type="SMART" id="SM00672">
    <property type="entry name" value="CAP10"/>
    <property type="match status" value="1"/>
</dbReference>
<dbReference type="OMA" id="RIDSYTI"/>
<sequence>MRLLEAAALPTEEAMVVQVPDQAPLEHPLPPPRIMQAPAIKVELQGHTYLANGLLQVNPRGRHPIYDLITRSEREWEAKLARQSRTLPDALNEYKRRYGRAPPMGFDRWWAYVQRHGVQLPDEYDQIMRDLESFWGMAPRDVRRMQSLARGKEGTYNIASSSVKGKIELSGTNLGKGEEEKRGAERAKEQLDLLHGFGETWTDERTGQATSVEREIVKATGDWEATFNLYDVPREFVSYEWDSERRMKAQSAAVIEGPQKAPGQTNLGWAAACPPNSHLRYSYPPPPELPIQFLERKTFIHSHRLTMNPCSHSSLVHLSGVLLAEGRGPEVQEPALIFGSSTMEGLYADILTVPTQGWVAEAEGDVEWEEKLDERLLWRGSTTGVLFSPEHRWAASQRIRFMEMVGVHDNFLNYSVLLPNPEDTPVGIPEPRFQSWMNALLTDAAFVRGPVQCTPSECDALWQLYEFRSYMPHTQQYKYKYLFDVDGNGRSVRFERLMRSRSLVLKASIFPEWYSNRIQPWVHYVPVQLDLSDLYDILTFFRGDVGRGGEGAHDELARKIAYSGKAWAEAFWRKEDMVAYVWRLMLEYSRVGNDAREYLDFEL</sequence>
<dbReference type="OrthoDB" id="541052at2759"/>
<reference evidence="2 3" key="1">
    <citation type="journal article" date="2012" name="Science">
        <title>The Paleozoic origin of enzymatic lignin decomposition reconstructed from 31 fungal genomes.</title>
        <authorList>
            <person name="Floudas D."/>
            <person name="Binder M."/>
            <person name="Riley R."/>
            <person name="Barry K."/>
            <person name="Blanchette R.A."/>
            <person name="Henrissat B."/>
            <person name="Martinez A.T."/>
            <person name="Otillar R."/>
            <person name="Spatafora J.W."/>
            <person name="Yadav J.S."/>
            <person name="Aerts A."/>
            <person name="Benoit I."/>
            <person name="Boyd A."/>
            <person name="Carlson A."/>
            <person name="Copeland A."/>
            <person name="Coutinho P.M."/>
            <person name="de Vries R.P."/>
            <person name="Ferreira P."/>
            <person name="Findley K."/>
            <person name="Foster B."/>
            <person name="Gaskell J."/>
            <person name="Glotzer D."/>
            <person name="Gorecki P."/>
            <person name="Heitman J."/>
            <person name="Hesse C."/>
            <person name="Hori C."/>
            <person name="Igarashi K."/>
            <person name="Jurgens J.A."/>
            <person name="Kallen N."/>
            <person name="Kersten P."/>
            <person name="Kohler A."/>
            <person name="Kuees U."/>
            <person name="Kumar T.K.A."/>
            <person name="Kuo A."/>
            <person name="LaButti K."/>
            <person name="Larrondo L.F."/>
            <person name="Lindquist E."/>
            <person name="Ling A."/>
            <person name="Lombard V."/>
            <person name="Lucas S."/>
            <person name="Lundell T."/>
            <person name="Martin R."/>
            <person name="McLaughlin D.J."/>
            <person name="Morgenstern I."/>
            <person name="Morin E."/>
            <person name="Murat C."/>
            <person name="Nagy L.G."/>
            <person name="Nolan M."/>
            <person name="Ohm R.A."/>
            <person name="Patyshakuliyeva A."/>
            <person name="Rokas A."/>
            <person name="Ruiz-Duenas F.J."/>
            <person name="Sabat G."/>
            <person name="Salamov A."/>
            <person name="Samejima M."/>
            <person name="Schmutz J."/>
            <person name="Slot J.C."/>
            <person name="St John F."/>
            <person name="Stenlid J."/>
            <person name="Sun H."/>
            <person name="Sun S."/>
            <person name="Syed K."/>
            <person name="Tsang A."/>
            <person name="Wiebenga A."/>
            <person name="Young D."/>
            <person name="Pisabarro A."/>
            <person name="Eastwood D.C."/>
            <person name="Martin F."/>
            <person name="Cullen D."/>
            <person name="Grigoriev I.V."/>
            <person name="Hibbett D.S."/>
        </authorList>
    </citation>
    <scope>NUCLEOTIDE SEQUENCE [LARGE SCALE GENOMIC DNA]</scope>
    <source>
        <strain evidence="2 3">DJM-731 SS1</strain>
    </source>
</reference>
<dbReference type="PANTHER" id="PTHR12203">
    <property type="entry name" value="KDEL LYS-ASP-GLU-LEU CONTAINING - RELATED"/>
    <property type="match status" value="1"/>
</dbReference>
<keyword evidence="3" id="KW-1185">Reference proteome</keyword>
<dbReference type="InterPro" id="IPR051091">
    <property type="entry name" value="O-Glucosyltr/Glycosyltrsf_90"/>
</dbReference>
<dbReference type="RefSeq" id="XP_040626389.1">
    <property type="nucleotide sequence ID" value="XM_040775896.1"/>
</dbReference>
<organism evidence="2 3">
    <name type="scientific">Dacryopinax primogenitus (strain DJM 731)</name>
    <name type="common">Brown rot fungus</name>
    <dbReference type="NCBI Taxonomy" id="1858805"/>
    <lineage>
        <taxon>Eukaryota</taxon>
        <taxon>Fungi</taxon>
        <taxon>Dikarya</taxon>
        <taxon>Basidiomycota</taxon>
        <taxon>Agaricomycotina</taxon>
        <taxon>Dacrymycetes</taxon>
        <taxon>Dacrymycetales</taxon>
        <taxon>Dacrymycetaceae</taxon>
        <taxon>Dacryopinax</taxon>
    </lineage>
</organism>
<evidence type="ECO:0000313" key="2">
    <source>
        <dbReference type="EMBL" id="EJT99491.1"/>
    </source>
</evidence>
<dbReference type="Pfam" id="PF05686">
    <property type="entry name" value="Glyco_transf_90"/>
    <property type="match status" value="1"/>
</dbReference>
<name>M5G0Y9_DACPD</name>
<proteinExistence type="predicted"/>
<gene>
    <name evidence="2" type="ORF">DACRYDRAFT_69191</name>
</gene>